<dbReference type="PANTHER" id="PTHR11662:SF450">
    <property type="entry name" value="BLR1003 PROTEIN"/>
    <property type="match status" value="1"/>
</dbReference>
<evidence type="ECO:0000256" key="3">
    <source>
        <dbReference type="ARBA" id="ARBA00022989"/>
    </source>
</evidence>
<gene>
    <name evidence="7" type="ORF">RW095_22475</name>
</gene>
<dbReference type="Pfam" id="PF07690">
    <property type="entry name" value="MFS_1"/>
    <property type="match status" value="1"/>
</dbReference>
<evidence type="ECO:0000256" key="5">
    <source>
        <dbReference type="SAM" id="Phobius"/>
    </source>
</evidence>
<feature type="transmembrane region" description="Helical" evidence="5">
    <location>
        <begin position="165"/>
        <end position="186"/>
    </location>
</feature>
<dbReference type="Gene3D" id="1.20.1250.20">
    <property type="entry name" value="MFS general substrate transporter like domains"/>
    <property type="match status" value="1"/>
</dbReference>
<feature type="transmembrane region" description="Helical" evidence="5">
    <location>
        <begin position="290"/>
        <end position="312"/>
    </location>
</feature>
<dbReference type="PROSITE" id="PS50850">
    <property type="entry name" value="MFS"/>
    <property type="match status" value="1"/>
</dbReference>
<feature type="transmembrane region" description="Helical" evidence="5">
    <location>
        <begin position="318"/>
        <end position="338"/>
    </location>
</feature>
<name>A0ABZ0EIE0_9BURK</name>
<accession>A0ABZ0EIE0</accession>
<dbReference type="RefSeq" id="WP_317018460.1">
    <property type="nucleotide sequence ID" value="NZ_CP136512.1"/>
</dbReference>
<feature type="transmembrane region" description="Helical" evidence="5">
    <location>
        <begin position="350"/>
        <end position="373"/>
    </location>
</feature>
<keyword evidence="3 5" id="KW-1133">Transmembrane helix</keyword>
<proteinExistence type="predicted"/>
<dbReference type="Proteomes" id="UP001302652">
    <property type="component" value="Chromosome 2"/>
</dbReference>
<feature type="transmembrane region" description="Helical" evidence="5">
    <location>
        <begin position="385"/>
        <end position="404"/>
    </location>
</feature>
<protein>
    <submittedName>
        <fullName evidence="7">MFS transporter</fullName>
    </submittedName>
</protein>
<dbReference type="PANTHER" id="PTHR11662">
    <property type="entry name" value="SOLUTE CARRIER FAMILY 17"/>
    <property type="match status" value="1"/>
</dbReference>
<evidence type="ECO:0000256" key="4">
    <source>
        <dbReference type="ARBA" id="ARBA00023136"/>
    </source>
</evidence>
<feature type="transmembrane region" description="Helical" evidence="5">
    <location>
        <begin position="256"/>
        <end position="278"/>
    </location>
</feature>
<evidence type="ECO:0000256" key="1">
    <source>
        <dbReference type="ARBA" id="ARBA00004141"/>
    </source>
</evidence>
<dbReference type="EMBL" id="CP136512">
    <property type="protein sequence ID" value="WOD15997.1"/>
    <property type="molecule type" value="Genomic_DNA"/>
</dbReference>
<evidence type="ECO:0000256" key="2">
    <source>
        <dbReference type="ARBA" id="ARBA00022692"/>
    </source>
</evidence>
<feature type="transmembrane region" description="Helical" evidence="5">
    <location>
        <begin position="216"/>
        <end position="236"/>
    </location>
</feature>
<keyword evidence="8" id="KW-1185">Reference proteome</keyword>
<organism evidence="7 8">
    <name type="scientific">Paraburkholderia kirstenboschensis</name>
    <dbReference type="NCBI Taxonomy" id="1245436"/>
    <lineage>
        <taxon>Bacteria</taxon>
        <taxon>Pseudomonadati</taxon>
        <taxon>Pseudomonadota</taxon>
        <taxon>Betaproteobacteria</taxon>
        <taxon>Burkholderiales</taxon>
        <taxon>Burkholderiaceae</taxon>
        <taxon>Paraburkholderia</taxon>
    </lineage>
</organism>
<evidence type="ECO:0000313" key="8">
    <source>
        <dbReference type="Proteomes" id="UP001302652"/>
    </source>
</evidence>
<feature type="transmembrane region" description="Helical" evidence="5">
    <location>
        <begin position="52"/>
        <end position="71"/>
    </location>
</feature>
<dbReference type="InterPro" id="IPR020846">
    <property type="entry name" value="MFS_dom"/>
</dbReference>
<keyword evidence="2 5" id="KW-0812">Transmembrane</keyword>
<feature type="transmembrane region" description="Helical" evidence="5">
    <location>
        <begin position="78"/>
        <end position="96"/>
    </location>
</feature>
<dbReference type="InterPro" id="IPR050382">
    <property type="entry name" value="MFS_Na/Anion_cotransporter"/>
</dbReference>
<reference evidence="7 8" key="1">
    <citation type="submission" date="2023-10" db="EMBL/GenBank/DDBJ databases">
        <title>Surface-active antibiotics is a multifunctional adaptation for post-fire microbes.</title>
        <authorList>
            <person name="Liu M.D."/>
            <person name="Du Y."/>
            <person name="Koupaei S.K."/>
            <person name="Kim N.R."/>
            <person name="Zhang W."/>
            <person name="Traxler M.F."/>
        </authorList>
    </citation>
    <scope>NUCLEOTIDE SEQUENCE [LARGE SCALE GENOMIC DNA]</scope>
    <source>
        <strain evidence="7 8">F3</strain>
    </source>
</reference>
<evidence type="ECO:0000259" key="6">
    <source>
        <dbReference type="PROSITE" id="PS50850"/>
    </source>
</evidence>
<dbReference type="SUPFAM" id="SSF103473">
    <property type="entry name" value="MFS general substrate transporter"/>
    <property type="match status" value="1"/>
</dbReference>
<sequence length="433" mass="45860">MNMQYEPRTAWRIALLLLAFMMANFVDKIVVGMLAVPIMNELNISPAQFGVIGSSFFWLFSLGGIAGGFLSNRVAARWLLLVMALSWAVCQIPLVFSTSVAVFVAARITLGLTEGPAYPVAIHAVYKWFPPGKRILPVSLIGAGAALGLLIAGVTVPLITLHWGWRANFLVLLVAGLTWSAVWLMFGREGTIDDTPAAAVARAHVPYRRLLTDPTVLASMLMQFVSYWAIVLIFTWLPAYFQNGLGYDALTSGRLYALAIMFGIPVSLTVSLVVQRLIARGVPSRFARGWTAAACQVLGGTMFICLVIPGISLVVREVAVICVIAFGTFSYAMCPAILDEVTPFGQRGAMLAIGNSIASLAGVIAPILTGRLVEAGSASSGYEQGFVLCGALLVAGSAVGVAFINPARSLRRLGGESANDATGAMPAGGSTTR</sequence>
<dbReference type="InterPro" id="IPR036259">
    <property type="entry name" value="MFS_trans_sf"/>
</dbReference>
<feature type="transmembrane region" description="Helical" evidence="5">
    <location>
        <begin position="138"/>
        <end position="159"/>
    </location>
</feature>
<keyword evidence="4 5" id="KW-0472">Membrane</keyword>
<comment type="subcellular location">
    <subcellularLocation>
        <location evidence="1">Membrane</location>
        <topology evidence="1">Multi-pass membrane protein</topology>
    </subcellularLocation>
</comment>
<feature type="domain" description="Major facilitator superfamily (MFS) profile" evidence="6">
    <location>
        <begin position="12"/>
        <end position="408"/>
    </location>
</feature>
<evidence type="ECO:0000313" key="7">
    <source>
        <dbReference type="EMBL" id="WOD15997.1"/>
    </source>
</evidence>
<dbReference type="InterPro" id="IPR011701">
    <property type="entry name" value="MFS"/>
</dbReference>
<feature type="transmembrane region" description="Helical" evidence="5">
    <location>
        <begin position="102"/>
        <end position="126"/>
    </location>
</feature>